<proteinExistence type="inferred from homology"/>
<dbReference type="InterPro" id="IPR000209">
    <property type="entry name" value="Peptidase_S8/S53_dom"/>
</dbReference>
<dbReference type="SUPFAM" id="SSF52743">
    <property type="entry name" value="Subtilisin-like"/>
    <property type="match status" value="1"/>
</dbReference>
<keyword evidence="3" id="KW-0378">Hydrolase</keyword>
<gene>
    <name evidence="6" type="ORF">S03H2_40617</name>
</gene>
<evidence type="ECO:0000256" key="1">
    <source>
        <dbReference type="ARBA" id="ARBA00011073"/>
    </source>
</evidence>
<name>X1HM16_9ZZZZ</name>
<evidence type="ECO:0000256" key="3">
    <source>
        <dbReference type="ARBA" id="ARBA00022801"/>
    </source>
</evidence>
<organism evidence="6">
    <name type="scientific">marine sediment metagenome</name>
    <dbReference type="NCBI Taxonomy" id="412755"/>
    <lineage>
        <taxon>unclassified sequences</taxon>
        <taxon>metagenomes</taxon>
        <taxon>ecological metagenomes</taxon>
    </lineage>
</organism>
<sequence length="274" mass="29826">TLVTLEDGIRVKIPNYANVVKLVVPAVTDIPAVCESLSAFSEILYAQPNYLFHMEATPNDTYFHDQWSLEQDNNCDIDAPQAWDIETGNYGIKIGILDIGVQYDHEDLGNGFGYGYKVRGGYDFYHNDPYPDGSWGAAFPHGTWVAGIASALTHNNEIGVAGISGGWGAGNMGCSIYAYEIANPYDWPTEHAVNAILKASLPTYQGGHGVHILNASWGKYGYDTLLASAVITAYKCGRIFVASKGNDNVYTSHHFPSDYDAHCVLSVGATDRND</sequence>
<protein>
    <recommendedName>
        <fullName evidence="5">Peptidase S8/S53 domain-containing protein</fullName>
    </recommendedName>
</protein>
<dbReference type="GO" id="GO:0006508">
    <property type="term" value="P:proteolysis"/>
    <property type="evidence" value="ECO:0007669"/>
    <property type="project" value="UniProtKB-KW"/>
</dbReference>
<dbReference type="PANTHER" id="PTHR43806">
    <property type="entry name" value="PEPTIDASE S8"/>
    <property type="match status" value="1"/>
</dbReference>
<dbReference type="PANTHER" id="PTHR43806:SF11">
    <property type="entry name" value="CEREVISIN-RELATED"/>
    <property type="match status" value="1"/>
</dbReference>
<feature type="non-terminal residue" evidence="6">
    <location>
        <position position="274"/>
    </location>
</feature>
<evidence type="ECO:0000256" key="2">
    <source>
        <dbReference type="ARBA" id="ARBA00022670"/>
    </source>
</evidence>
<dbReference type="InterPro" id="IPR050131">
    <property type="entry name" value="Peptidase_S8_subtilisin-like"/>
</dbReference>
<dbReference type="PROSITE" id="PS51892">
    <property type="entry name" value="SUBTILASE"/>
    <property type="match status" value="1"/>
</dbReference>
<dbReference type="InterPro" id="IPR036852">
    <property type="entry name" value="Peptidase_S8/S53_dom_sf"/>
</dbReference>
<keyword evidence="2" id="KW-0645">Protease</keyword>
<evidence type="ECO:0000256" key="4">
    <source>
        <dbReference type="ARBA" id="ARBA00022825"/>
    </source>
</evidence>
<dbReference type="InterPro" id="IPR022398">
    <property type="entry name" value="Peptidase_S8_His-AS"/>
</dbReference>
<dbReference type="Pfam" id="PF00082">
    <property type="entry name" value="Peptidase_S8"/>
    <property type="match status" value="1"/>
</dbReference>
<dbReference type="PROSITE" id="PS00137">
    <property type="entry name" value="SUBTILASE_HIS"/>
    <property type="match status" value="1"/>
</dbReference>
<reference evidence="6" key="1">
    <citation type="journal article" date="2014" name="Front. Microbiol.">
        <title>High frequency of phylogenetically diverse reductive dehalogenase-homologous genes in deep subseafloor sedimentary metagenomes.</title>
        <authorList>
            <person name="Kawai M."/>
            <person name="Futagami T."/>
            <person name="Toyoda A."/>
            <person name="Takaki Y."/>
            <person name="Nishi S."/>
            <person name="Hori S."/>
            <person name="Arai W."/>
            <person name="Tsubouchi T."/>
            <person name="Morono Y."/>
            <person name="Uchiyama I."/>
            <person name="Ito T."/>
            <person name="Fujiyama A."/>
            <person name="Inagaki F."/>
            <person name="Takami H."/>
        </authorList>
    </citation>
    <scope>NUCLEOTIDE SEQUENCE</scope>
    <source>
        <strain evidence="6">Expedition CK06-06</strain>
    </source>
</reference>
<feature type="non-terminal residue" evidence="6">
    <location>
        <position position="1"/>
    </location>
</feature>
<evidence type="ECO:0000313" key="6">
    <source>
        <dbReference type="EMBL" id="GAH58080.1"/>
    </source>
</evidence>
<dbReference type="Gene3D" id="3.40.50.200">
    <property type="entry name" value="Peptidase S8/S53 domain"/>
    <property type="match status" value="1"/>
</dbReference>
<dbReference type="EMBL" id="BARU01025197">
    <property type="protein sequence ID" value="GAH58080.1"/>
    <property type="molecule type" value="Genomic_DNA"/>
</dbReference>
<feature type="domain" description="Peptidase S8/S53" evidence="5">
    <location>
        <begin position="91"/>
        <end position="271"/>
    </location>
</feature>
<accession>X1HM16</accession>
<comment type="caution">
    <text evidence="6">The sequence shown here is derived from an EMBL/GenBank/DDBJ whole genome shotgun (WGS) entry which is preliminary data.</text>
</comment>
<evidence type="ECO:0000259" key="5">
    <source>
        <dbReference type="Pfam" id="PF00082"/>
    </source>
</evidence>
<dbReference type="AlphaFoldDB" id="X1HM16"/>
<comment type="similarity">
    <text evidence="1">Belongs to the peptidase S8 family.</text>
</comment>
<keyword evidence="4" id="KW-0720">Serine protease</keyword>
<dbReference type="GO" id="GO:0004252">
    <property type="term" value="F:serine-type endopeptidase activity"/>
    <property type="evidence" value="ECO:0007669"/>
    <property type="project" value="InterPro"/>
</dbReference>